<evidence type="ECO:0000259" key="1">
    <source>
        <dbReference type="Pfam" id="PF00551"/>
    </source>
</evidence>
<dbReference type="PANTHER" id="PTHR11138:SF5">
    <property type="entry name" value="METHIONYL-TRNA FORMYLTRANSFERASE, MITOCHONDRIAL"/>
    <property type="match status" value="1"/>
</dbReference>
<dbReference type="Pfam" id="PF02911">
    <property type="entry name" value="Formyl_trans_C"/>
    <property type="match status" value="1"/>
</dbReference>
<dbReference type="GO" id="GO:0004479">
    <property type="term" value="F:methionyl-tRNA formyltransferase activity"/>
    <property type="evidence" value="ECO:0007669"/>
    <property type="project" value="TreeGrafter"/>
</dbReference>
<dbReference type="InterPro" id="IPR036477">
    <property type="entry name" value="Formyl_transf_N_sf"/>
</dbReference>
<keyword evidence="4" id="KW-1185">Reference proteome</keyword>
<evidence type="ECO:0000259" key="2">
    <source>
        <dbReference type="Pfam" id="PF02911"/>
    </source>
</evidence>
<protein>
    <submittedName>
        <fullName evidence="3">Methionyl-tRNA formyltransferase</fullName>
    </submittedName>
</protein>
<dbReference type="SUPFAM" id="SSF50486">
    <property type="entry name" value="FMT C-terminal domain-like"/>
    <property type="match status" value="1"/>
</dbReference>
<dbReference type="AlphaFoldDB" id="A0A6L9EE12"/>
<dbReference type="Gene3D" id="3.40.50.12230">
    <property type="match status" value="1"/>
</dbReference>
<organism evidence="3 4">
    <name type="scientific">Poritiphilus flavus</name>
    <dbReference type="NCBI Taxonomy" id="2697053"/>
    <lineage>
        <taxon>Bacteria</taxon>
        <taxon>Pseudomonadati</taxon>
        <taxon>Bacteroidota</taxon>
        <taxon>Flavobacteriia</taxon>
        <taxon>Flavobacteriales</taxon>
        <taxon>Flavobacteriaceae</taxon>
        <taxon>Poritiphilus</taxon>
    </lineage>
</organism>
<dbReference type="Pfam" id="PF00551">
    <property type="entry name" value="Formyl_trans_N"/>
    <property type="match status" value="1"/>
</dbReference>
<comment type="caution">
    <text evidence="3">The sequence shown here is derived from an EMBL/GenBank/DDBJ whole genome shotgun (WGS) entry which is preliminary data.</text>
</comment>
<reference evidence="3 4" key="1">
    <citation type="submission" date="2020-01" db="EMBL/GenBank/DDBJ databases">
        <title>Bacteria diversity of Porities sp.</title>
        <authorList>
            <person name="Wang G."/>
        </authorList>
    </citation>
    <scope>NUCLEOTIDE SEQUENCE [LARGE SCALE GENOMIC DNA]</scope>
    <source>
        <strain evidence="3 4">R33</strain>
    </source>
</reference>
<sequence length="288" mass="32476">MIRLYLLGKKGLECLKGLDPKFLPSISDIVIGQDKNIVEDHAEELKELAERQGIPFYLGKDAPENESVSLQFAIGWRWMIPSEKELVVFHDSLLPKYRGFNPLVSALINGDSEIGATAFIANDEFDKGAIVKQRKLSVDYPVKIKEAIDKIALLYVDMLNELMADFQGPGLLSSEQNESLASYSLWRDEEDYVINWSQSAKEIKRFIDAVGYPYKGAKTKVEGSWVRIYEATVEEDLMIVNRVPGKLLFRQAEKVVIVCGQGLLGVDEFYDNSGEPTTIPNSFRLRFG</sequence>
<proteinExistence type="predicted"/>
<dbReference type="EMBL" id="WXYO01000005">
    <property type="protein sequence ID" value="NAS12862.1"/>
    <property type="molecule type" value="Genomic_DNA"/>
</dbReference>
<dbReference type="Proteomes" id="UP000475249">
    <property type="component" value="Unassembled WGS sequence"/>
</dbReference>
<dbReference type="SUPFAM" id="SSF53328">
    <property type="entry name" value="Formyltransferase"/>
    <property type="match status" value="1"/>
</dbReference>
<gene>
    <name evidence="3" type="ORF">GTQ38_12660</name>
</gene>
<dbReference type="InterPro" id="IPR002376">
    <property type="entry name" value="Formyl_transf_N"/>
</dbReference>
<accession>A0A6L9EE12</accession>
<feature type="domain" description="Formyl transferase N-terminal" evidence="1">
    <location>
        <begin position="84"/>
        <end position="140"/>
    </location>
</feature>
<keyword evidence="3" id="KW-0808">Transferase</keyword>
<evidence type="ECO:0000313" key="3">
    <source>
        <dbReference type="EMBL" id="NAS12862.1"/>
    </source>
</evidence>
<dbReference type="RefSeq" id="WP_161435886.1">
    <property type="nucleotide sequence ID" value="NZ_WXYO01000005.1"/>
</dbReference>
<dbReference type="InterPro" id="IPR005793">
    <property type="entry name" value="Formyl_trans_C"/>
</dbReference>
<name>A0A6L9EE12_9FLAO</name>
<evidence type="ECO:0000313" key="4">
    <source>
        <dbReference type="Proteomes" id="UP000475249"/>
    </source>
</evidence>
<feature type="domain" description="Formyl transferase C-terminal" evidence="2">
    <location>
        <begin position="189"/>
        <end position="280"/>
    </location>
</feature>
<dbReference type="InterPro" id="IPR011034">
    <property type="entry name" value="Formyl_transferase-like_C_sf"/>
</dbReference>
<dbReference type="PANTHER" id="PTHR11138">
    <property type="entry name" value="METHIONYL-TRNA FORMYLTRANSFERASE"/>
    <property type="match status" value="1"/>
</dbReference>